<sequence length="85" mass="9010">MTLAATRKPICGAPRPGQYDGAPCNRDPFHRDDHANALGETWPRLAPVRCARCKGPAPTPVPIGHQEAASGPGHTVWACSLTCPE</sequence>
<accession>A0A2V4NNU9</accession>
<comment type="caution">
    <text evidence="2">The sequence shown here is derived from an EMBL/GenBank/DDBJ whole genome shotgun (WGS) entry which is preliminary data.</text>
</comment>
<reference evidence="2 3" key="1">
    <citation type="submission" date="2018-03" db="EMBL/GenBank/DDBJ databases">
        <title>Bioinformatic expansion and discovery of thiopeptide antibiotics.</title>
        <authorList>
            <person name="Schwalen C.J."/>
            <person name="Hudson G.A."/>
            <person name="Mitchell D.A."/>
        </authorList>
    </citation>
    <scope>NUCLEOTIDE SEQUENCE [LARGE SCALE GENOMIC DNA]</scope>
    <source>
        <strain evidence="2 3">ATCC 21389</strain>
    </source>
</reference>
<keyword evidence="3" id="KW-1185">Reference proteome</keyword>
<name>A0A2V4NNU9_9ACTN</name>
<dbReference type="OrthoDB" id="4305972at2"/>
<proteinExistence type="predicted"/>
<dbReference type="AlphaFoldDB" id="A0A2V4NNU9"/>
<feature type="region of interest" description="Disordered" evidence="1">
    <location>
        <begin position="1"/>
        <end position="32"/>
    </location>
</feature>
<dbReference type="Proteomes" id="UP000248039">
    <property type="component" value="Unassembled WGS sequence"/>
</dbReference>
<evidence type="ECO:0000313" key="3">
    <source>
        <dbReference type="Proteomes" id="UP000248039"/>
    </source>
</evidence>
<organism evidence="2 3">
    <name type="scientific">Streptomyces tateyamensis</name>
    <dbReference type="NCBI Taxonomy" id="565073"/>
    <lineage>
        <taxon>Bacteria</taxon>
        <taxon>Bacillati</taxon>
        <taxon>Actinomycetota</taxon>
        <taxon>Actinomycetes</taxon>
        <taxon>Kitasatosporales</taxon>
        <taxon>Streptomycetaceae</taxon>
        <taxon>Streptomyces</taxon>
    </lineage>
</organism>
<dbReference type="RefSeq" id="WP_110664950.1">
    <property type="nucleotide sequence ID" value="NZ_PYBW01000009.1"/>
</dbReference>
<protein>
    <submittedName>
        <fullName evidence="2">Uncharacterized protein</fullName>
    </submittedName>
</protein>
<evidence type="ECO:0000256" key="1">
    <source>
        <dbReference type="SAM" id="MobiDB-lite"/>
    </source>
</evidence>
<gene>
    <name evidence="2" type="ORF">C7C46_02025</name>
</gene>
<dbReference type="EMBL" id="PYBW01000009">
    <property type="protein sequence ID" value="PYC87997.1"/>
    <property type="molecule type" value="Genomic_DNA"/>
</dbReference>
<evidence type="ECO:0000313" key="2">
    <source>
        <dbReference type="EMBL" id="PYC87997.1"/>
    </source>
</evidence>